<reference evidence="2" key="1">
    <citation type="submission" date="2022-11" db="UniProtKB">
        <authorList>
            <consortium name="WormBaseParasite"/>
        </authorList>
    </citation>
    <scope>IDENTIFICATION</scope>
</reference>
<evidence type="ECO:0000313" key="2">
    <source>
        <dbReference type="WBParaSite" id="ES5_v2.g23298.t1"/>
    </source>
</evidence>
<dbReference type="Proteomes" id="UP000887579">
    <property type="component" value="Unplaced"/>
</dbReference>
<sequence>MKFVEKDHDKVRQRWLRLEGIKIQLHDIRLKERCKRYIAIWRWATKRKCEKRANQSFSTVLADPSDEAIQGISNVIEPIFDASMRSLLS</sequence>
<protein>
    <submittedName>
        <fullName evidence="2">Uncharacterized protein</fullName>
    </submittedName>
</protein>
<proteinExistence type="predicted"/>
<dbReference type="WBParaSite" id="ES5_v2.g23298.t1">
    <property type="protein sequence ID" value="ES5_v2.g23298.t1"/>
    <property type="gene ID" value="ES5_v2.g23298"/>
</dbReference>
<name>A0AC34G1D2_9BILA</name>
<accession>A0AC34G1D2</accession>
<evidence type="ECO:0000313" key="1">
    <source>
        <dbReference type="Proteomes" id="UP000887579"/>
    </source>
</evidence>
<organism evidence="1 2">
    <name type="scientific">Panagrolaimus sp. ES5</name>
    <dbReference type="NCBI Taxonomy" id="591445"/>
    <lineage>
        <taxon>Eukaryota</taxon>
        <taxon>Metazoa</taxon>
        <taxon>Ecdysozoa</taxon>
        <taxon>Nematoda</taxon>
        <taxon>Chromadorea</taxon>
        <taxon>Rhabditida</taxon>
        <taxon>Tylenchina</taxon>
        <taxon>Panagrolaimomorpha</taxon>
        <taxon>Panagrolaimoidea</taxon>
        <taxon>Panagrolaimidae</taxon>
        <taxon>Panagrolaimus</taxon>
    </lineage>
</organism>